<protein>
    <recommendedName>
        <fullName evidence="6">Centromere protein S</fullName>
    </recommendedName>
</protein>
<dbReference type="GO" id="GO:0003682">
    <property type="term" value="F:chromatin binding"/>
    <property type="evidence" value="ECO:0007669"/>
    <property type="project" value="TreeGrafter"/>
</dbReference>
<dbReference type="GO" id="GO:0000712">
    <property type="term" value="P:resolution of meiotic recombination intermediates"/>
    <property type="evidence" value="ECO:0007669"/>
    <property type="project" value="TreeGrafter"/>
</dbReference>
<dbReference type="GO" id="GO:0003677">
    <property type="term" value="F:DNA binding"/>
    <property type="evidence" value="ECO:0007669"/>
    <property type="project" value="UniProtKB-KW"/>
</dbReference>
<evidence type="ECO:0008006" key="6">
    <source>
        <dbReference type="Google" id="ProtNLM"/>
    </source>
</evidence>
<reference evidence="5" key="1">
    <citation type="submission" date="2016-03" db="EMBL/GenBank/DDBJ databases">
        <title>Updated assembly of Pseudogymnoascus destructans, the fungus causing white-nose syndrome of bats.</title>
        <authorList>
            <person name="Palmer J.M."/>
            <person name="Drees K.P."/>
            <person name="Foster J.T."/>
            <person name="Lindner D.L."/>
        </authorList>
    </citation>
    <scope>NUCLEOTIDE SEQUENCE [LARGE SCALE GENOMIC DNA]</scope>
    <source>
        <strain evidence="5">20631-21</strain>
    </source>
</reference>
<dbReference type="GO" id="GO:0046982">
    <property type="term" value="F:protein heterodimerization activity"/>
    <property type="evidence" value="ECO:0007669"/>
    <property type="project" value="InterPro"/>
</dbReference>
<evidence type="ECO:0000256" key="1">
    <source>
        <dbReference type="ARBA" id="ARBA00006612"/>
    </source>
</evidence>
<proteinExistence type="inferred from homology"/>
<dbReference type="OrthoDB" id="1872155at2759"/>
<keyword evidence="4" id="KW-0234">DNA repair</keyword>
<dbReference type="EMBL" id="KV441391">
    <property type="protein sequence ID" value="OAF60719.1"/>
    <property type="molecule type" value="Genomic_DNA"/>
</dbReference>
<dbReference type="PANTHER" id="PTHR22980:SF0">
    <property type="entry name" value="CENTROMERE PROTEIN S"/>
    <property type="match status" value="1"/>
</dbReference>
<evidence type="ECO:0000256" key="2">
    <source>
        <dbReference type="ARBA" id="ARBA00022763"/>
    </source>
</evidence>
<dbReference type="InterPro" id="IPR009072">
    <property type="entry name" value="Histone-fold"/>
</dbReference>
<evidence type="ECO:0000313" key="5">
    <source>
        <dbReference type="EMBL" id="OAF60719.1"/>
    </source>
</evidence>
<dbReference type="GO" id="GO:0071821">
    <property type="term" value="C:FANCM-MHF complex"/>
    <property type="evidence" value="ECO:0007669"/>
    <property type="project" value="InterPro"/>
</dbReference>
<dbReference type="Pfam" id="PF15630">
    <property type="entry name" value="CENP-S"/>
    <property type="match status" value="1"/>
</dbReference>
<evidence type="ECO:0000256" key="4">
    <source>
        <dbReference type="ARBA" id="ARBA00023204"/>
    </source>
</evidence>
<dbReference type="Gene3D" id="1.10.20.10">
    <property type="entry name" value="Histone, subunit A"/>
    <property type="match status" value="1"/>
</dbReference>
<dbReference type="CDD" id="cd22919">
    <property type="entry name" value="HFD_CENP-S"/>
    <property type="match status" value="1"/>
</dbReference>
<keyword evidence="3" id="KW-0238">DNA-binding</keyword>
<sequence>MADNMDDETRERLKAALWFSIGKIVDAETLRLGVNATPQFIGALTEMVWAQIESVSQDLESFAKHAGRSTVTTDDVLLVTRRNDALHDIMKEFIDKEKAASGKGKRRQ</sequence>
<dbReference type="eggNOG" id="ENOG502S7WI">
    <property type="taxonomic scope" value="Eukaryota"/>
</dbReference>
<dbReference type="GO" id="GO:0031297">
    <property type="term" value="P:replication fork processing"/>
    <property type="evidence" value="ECO:0007669"/>
    <property type="project" value="TreeGrafter"/>
</dbReference>
<gene>
    <name evidence="5" type="ORF">VC83_03653</name>
</gene>
<accession>A0A177AF23</accession>
<comment type="similarity">
    <text evidence="1">Belongs to the TAF9 family. CENP-S/MHF1 subfamily.</text>
</comment>
<dbReference type="VEuPathDB" id="FungiDB:GMDG_07069"/>
<dbReference type="PANTHER" id="PTHR22980">
    <property type="entry name" value="CORTISTATIN"/>
    <property type="match status" value="1"/>
</dbReference>
<dbReference type="SUPFAM" id="SSF47113">
    <property type="entry name" value="Histone-fold"/>
    <property type="match status" value="1"/>
</dbReference>
<name>A0A177AF23_9PEZI</name>
<dbReference type="InterPro" id="IPR029003">
    <property type="entry name" value="CENP-S/Mhf1"/>
</dbReference>
<dbReference type="GO" id="GO:0006281">
    <property type="term" value="P:DNA repair"/>
    <property type="evidence" value="ECO:0007669"/>
    <property type="project" value="UniProtKB-KW"/>
</dbReference>
<dbReference type="GeneID" id="36286728"/>
<dbReference type="AlphaFoldDB" id="A0A177AF23"/>
<dbReference type="RefSeq" id="XP_024326000.1">
    <property type="nucleotide sequence ID" value="XM_024467297.1"/>
</dbReference>
<keyword evidence="2" id="KW-0227">DNA damage</keyword>
<dbReference type="Proteomes" id="UP000077154">
    <property type="component" value="Unassembled WGS sequence"/>
</dbReference>
<organism evidence="5">
    <name type="scientific">Pseudogymnoascus destructans</name>
    <dbReference type="NCBI Taxonomy" id="655981"/>
    <lineage>
        <taxon>Eukaryota</taxon>
        <taxon>Fungi</taxon>
        <taxon>Dikarya</taxon>
        <taxon>Ascomycota</taxon>
        <taxon>Pezizomycotina</taxon>
        <taxon>Leotiomycetes</taxon>
        <taxon>Thelebolales</taxon>
        <taxon>Thelebolaceae</taxon>
        <taxon>Pseudogymnoascus</taxon>
    </lineage>
</organism>
<evidence type="ECO:0000256" key="3">
    <source>
        <dbReference type="ARBA" id="ARBA00023125"/>
    </source>
</evidence>